<name>A0AAF3EY05_9BILA</name>
<keyword evidence="3" id="KW-0223">Dioxygenase</keyword>
<evidence type="ECO:0000313" key="7">
    <source>
        <dbReference type="WBParaSite" id="MBELARI_LOCUS19082"/>
    </source>
</evidence>
<dbReference type="Pfam" id="PF10637">
    <property type="entry name" value="Ofd1_CTDD"/>
    <property type="match status" value="1"/>
</dbReference>
<dbReference type="AlphaFoldDB" id="A0AAF3EY05"/>
<dbReference type="Gene3D" id="2.60.120.620">
    <property type="entry name" value="q2cbj1_9rhob like domain"/>
    <property type="match status" value="2"/>
</dbReference>
<keyword evidence="6" id="KW-1185">Reference proteome</keyword>
<keyword evidence="2" id="KW-0847">Vitamin C</keyword>
<organism evidence="6 7">
    <name type="scientific">Mesorhabditis belari</name>
    <dbReference type="NCBI Taxonomy" id="2138241"/>
    <lineage>
        <taxon>Eukaryota</taxon>
        <taxon>Metazoa</taxon>
        <taxon>Ecdysozoa</taxon>
        <taxon>Nematoda</taxon>
        <taxon>Chromadorea</taxon>
        <taxon>Rhabditida</taxon>
        <taxon>Rhabditina</taxon>
        <taxon>Rhabditomorpha</taxon>
        <taxon>Rhabditoidea</taxon>
        <taxon>Rhabditidae</taxon>
        <taxon>Mesorhabditinae</taxon>
        <taxon>Mesorhabditis</taxon>
    </lineage>
</organism>
<dbReference type="WBParaSite" id="MBELARI_LOCUS19082">
    <property type="protein sequence ID" value="MBELARI_LOCUS19082"/>
    <property type="gene ID" value="MBELARI_LOCUS19082"/>
</dbReference>
<evidence type="ECO:0000313" key="6">
    <source>
        <dbReference type="Proteomes" id="UP000887575"/>
    </source>
</evidence>
<evidence type="ECO:0000256" key="2">
    <source>
        <dbReference type="ARBA" id="ARBA00022896"/>
    </source>
</evidence>
<protein>
    <submittedName>
        <fullName evidence="7">Prolyl 4-hydroxylase alpha subunit domain-containing protein</fullName>
    </submittedName>
</protein>
<sequence>MKKRRLEEESMALKAPRCSILENVAISDKYSATDYSEKFKEIMKSAKPFPHISLRNFIDNSSNFVEQLETELQEFPNWRRKENDLYSLYQTTDFKNIPSTSQPNFFAFREFLSNVVKPWLEKVSGINLTDQIDITGSCYSETDNLLPHNDQIETRRFAFVYYLTEVGWSKTDGGALYLFNSDEQCMPTMIGAELLPYRNSFLLFEVTQRSWHQVAEILQGDRPRLSINGWFHSTRRLKEVVPPPEIIPRFLPVDLKVNHLNEFASLIYTENEKLKQINVLFEEESQVLLPTFFKPVSLKKITEALKKEQFQLCGPPNKRRIFRLKKEANAKNELGHFYGWLRSNYARAFFEKVTGCQLKGLHSSVEINRVERGCYTVMGDEDAAKSKEDGYILEIHFFFGDLIDFPADVGGSIYYVAKDDEEELMRINPQMNSAAIIFKEADVFSFIKYVTHKISNNFYIISLRYYNVEGDEENVT</sequence>
<dbReference type="Proteomes" id="UP000887575">
    <property type="component" value="Unassembled WGS sequence"/>
</dbReference>
<reference evidence="7" key="1">
    <citation type="submission" date="2024-02" db="UniProtKB">
        <authorList>
            <consortium name="WormBaseParasite"/>
        </authorList>
    </citation>
    <scope>IDENTIFICATION</scope>
</reference>
<evidence type="ECO:0000256" key="1">
    <source>
        <dbReference type="ARBA" id="ARBA00001961"/>
    </source>
</evidence>
<dbReference type="SMART" id="SM00702">
    <property type="entry name" value="P4Hc"/>
    <property type="match status" value="1"/>
</dbReference>
<dbReference type="GO" id="GO:0031543">
    <property type="term" value="F:peptidyl-proline dioxygenase activity"/>
    <property type="evidence" value="ECO:0007669"/>
    <property type="project" value="TreeGrafter"/>
</dbReference>
<dbReference type="GO" id="GO:0031418">
    <property type="term" value="F:L-ascorbic acid binding"/>
    <property type="evidence" value="ECO:0007669"/>
    <property type="project" value="UniProtKB-KW"/>
</dbReference>
<dbReference type="InterPro" id="IPR039558">
    <property type="entry name" value="TPA1/OFD1_N"/>
</dbReference>
<dbReference type="InterPro" id="IPR019601">
    <property type="entry name" value="Oxoglutarate/Fe-dep_Oase_C"/>
</dbReference>
<dbReference type="GO" id="GO:0005737">
    <property type="term" value="C:cytoplasm"/>
    <property type="evidence" value="ECO:0007669"/>
    <property type="project" value="TreeGrafter"/>
</dbReference>
<feature type="domain" description="Prolyl 4-hydroxylase alpha subunit" evidence="5">
    <location>
        <begin position="50"/>
        <end position="232"/>
    </location>
</feature>
<keyword evidence="4" id="KW-0560">Oxidoreductase</keyword>
<dbReference type="GO" id="GO:0006449">
    <property type="term" value="P:regulation of translational termination"/>
    <property type="evidence" value="ECO:0007669"/>
    <property type="project" value="TreeGrafter"/>
</dbReference>
<evidence type="ECO:0000256" key="4">
    <source>
        <dbReference type="ARBA" id="ARBA00023002"/>
    </source>
</evidence>
<accession>A0AAF3EY05</accession>
<evidence type="ECO:0000256" key="3">
    <source>
        <dbReference type="ARBA" id="ARBA00022964"/>
    </source>
</evidence>
<dbReference type="InterPro" id="IPR051842">
    <property type="entry name" value="uS12_prolyl_hydroxylase"/>
</dbReference>
<dbReference type="InterPro" id="IPR006620">
    <property type="entry name" value="Pro_4_hyd_alph"/>
</dbReference>
<dbReference type="PANTHER" id="PTHR12117">
    <property type="entry name" value="HISTONE ACETYLTRANSFERASE COMPLEX"/>
    <property type="match status" value="1"/>
</dbReference>
<dbReference type="Pfam" id="PF13661">
    <property type="entry name" value="2OG-FeII_Oxy_4"/>
    <property type="match status" value="1"/>
</dbReference>
<comment type="cofactor">
    <cofactor evidence="1">
        <name>L-ascorbate</name>
        <dbReference type="ChEBI" id="CHEBI:38290"/>
    </cofactor>
</comment>
<proteinExistence type="predicted"/>
<evidence type="ECO:0000259" key="5">
    <source>
        <dbReference type="SMART" id="SM00702"/>
    </source>
</evidence>
<dbReference type="GO" id="GO:0005506">
    <property type="term" value="F:iron ion binding"/>
    <property type="evidence" value="ECO:0007669"/>
    <property type="project" value="InterPro"/>
</dbReference>
<dbReference type="PANTHER" id="PTHR12117:SF0">
    <property type="entry name" value="PROLYL 3-HYDROXYLASE OGFOD1"/>
    <property type="match status" value="1"/>
</dbReference>